<dbReference type="CDD" id="cd00093">
    <property type="entry name" value="HTH_XRE"/>
    <property type="match status" value="1"/>
</dbReference>
<dbReference type="OrthoDB" id="1364214at2"/>
<dbReference type="SMART" id="SM00530">
    <property type="entry name" value="HTH_XRE"/>
    <property type="match status" value="1"/>
</dbReference>
<dbReference type="AlphaFoldDB" id="A0A4V5NYA6"/>
<evidence type="ECO:0000259" key="1">
    <source>
        <dbReference type="PROSITE" id="PS50943"/>
    </source>
</evidence>
<dbReference type="SUPFAM" id="SSF47413">
    <property type="entry name" value="lambda repressor-like DNA-binding domains"/>
    <property type="match status" value="1"/>
</dbReference>
<keyword evidence="3" id="KW-1185">Reference proteome</keyword>
<accession>A0A4V5NYA6</accession>
<gene>
    <name evidence="2" type="ORF">FA045_09310</name>
</gene>
<dbReference type="Gene3D" id="1.10.260.40">
    <property type="entry name" value="lambda repressor-like DNA-binding domains"/>
    <property type="match status" value="1"/>
</dbReference>
<dbReference type="Pfam" id="PF21956">
    <property type="entry name" value="DUF6922"/>
    <property type="match status" value="1"/>
</dbReference>
<dbReference type="InterPro" id="IPR010982">
    <property type="entry name" value="Lambda_DNA-bd_dom_sf"/>
</dbReference>
<dbReference type="Proteomes" id="UP000310477">
    <property type="component" value="Unassembled WGS sequence"/>
</dbReference>
<organism evidence="2 3">
    <name type="scientific">Pedobacter cryotolerans</name>
    <dbReference type="NCBI Taxonomy" id="2571270"/>
    <lineage>
        <taxon>Bacteria</taxon>
        <taxon>Pseudomonadati</taxon>
        <taxon>Bacteroidota</taxon>
        <taxon>Sphingobacteriia</taxon>
        <taxon>Sphingobacteriales</taxon>
        <taxon>Sphingobacteriaceae</taxon>
        <taxon>Pedobacter</taxon>
    </lineage>
</organism>
<proteinExistence type="predicted"/>
<dbReference type="EMBL" id="SWBO01000004">
    <property type="protein sequence ID" value="TKC01423.1"/>
    <property type="molecule type" value="Genomic_DNA"/>
</dbReference>
<evidence type="ECO:0000313" key="3">
    <source>
        <dbReference type="Proteomes" id="UP000310477"/>
    </source>
</evidence>
<dbReference type="InterPro" id="IPR053830">
    <property type="entry name" value="DUF6922"/>
</dbReference>
<dbReference type="RefSeq" id="WP_136876791.1">
    <property type="nucleotide sequence ID" value="NZ_SWBO01000004.1"/>
</dbReference>
<reference evidence="2 3" key="1">
    <citation type="submission" date="2019-04" db="EMBL/GenBank/DDBJ databases">
        <title>Pedobacter sp. AR-2-6 sp. nov., isolated from Arctic soil.</title>
        <authorList>
            <person name="Dahal R.H."/>
            <person name="Kim D.-U."/>
        </authorList>
    </citation>
    <scope>NUCLEOTIDE SEQUENCE [LARGE SCALE GENOMIC DNA]</scope>
    <source>
        <strain evidence="2 3">AR-2-6</strain>
    </source>
</reference>
<dbReference type="PROSITE" id="PS50943">
    <property type="entry name" value="HTH_CROC1"/>
    <property type="match status" value="1"/>
</dbReference>
<feature type="domain" description="HTH cro/C1-type" evidence="1">
    <location>
        <begin position="17"/>
        <end position="71"/>
    </location>
</feature>
<dbReference type="InterPro" id="IPR001387">
    <property type="entry name" value="Cro/C1-type_HTH"/>
</dbReference>
<comment type="caution">
    <text evidence="2">The sequence shown here is derived from an EMBL/GenBank/DDBJ whole genome shotgun (WGS) entry which is preliminary data.</text>
</comment>
<name>A0A4V5NYA6_9SPHI</name>
<evidence type="ECO:0000313" key="2">
    <source>
        <dbReference type="EMBL" id="TKC01423.1"/>
    </source>
</evidence>
<sequence>MFEKLSILKGLHPGFFLEHELKKKKLSKRQFAIALSEHPQTIGAITKGNRDMNTALSLRIEKALNLEEGFLMILQSFYDIKKVKEKLADKKTPNLKLIRPVLFWDTNINKIDWEFHKEYIIQRIFERGNQQEKEEIERFYGKQVVADIRSNIAKSSYIKLE</sequence>
<dbReference type="GO" id="GO:0003677">
    <property type="term" value="F:DNA binding"/>
    <property type="evidence" value="ECO:0007669"/>
    <property type="project" value="InterPro"/>
</dbReference>
<protein>
    <submittedName>
        <fullName evidence="2">Plasmid maintenance system antidote protein</fullName>
    </submittedName>
</protein>